<evidence type="ECO:0000313" key="2">
    <source>
        <dbReference type="EMBL" id="HIX49124.1"/>
    </source>
</evidence>
<reference evidence="2" key="1">
    <citation type="journal article" date="2021" name="PeerJ">
        <title>Extensive microbial diversity within the chicken gut microbiome revealed by metagenomics and culture.</title>
        <authorList>
            <person name="Gilroy R."/>
            <person name="Ravi A."/>
            <person name="Getino M."/>
            <person name="Pursley I."/>
            <person name="Horton D.L."/>
            <person name="Alikhan N.F."/>
            <person name="Baker D."/>
            <person name="Gharbi K."/>
            <person name="Hall N."/>
            <person name="Watson M."/>
            <person name="Adriaenssens E.M."/>
            <person name="Foster-Nyarko E."/>
            <person name="Jarju S."/>
            <person name="Secka A."/>
            <person name="Antonio M."/>
            <person name="Oren A."/>
            <person name="Chaudhuri R.R."/>
            <person name="La Ragione R."/>
            <person name="Hildebrand F."/>
            <person name="Pallen M.J."/>
        </authorList>
    </citation>
    <scope>NUCLEOTIDE SEQUENCE</scope>
    <source>
        <strain evidence="2">ChiSjej5B23-15282</strain>
    </source>
</reference>
<organism evidence="2 3">
    <name type="scientific">Candidatus Mediterraneibacter caccavium</name>
    <dbReference type="NCBI Taxonomy" id="2838661"/>
    <lineage>
        <taxon>Bacteria</taxon>
        <taxon>Bacillati</taxon>
        <taxon>Bacillota</taxon>
        <taxon>Clostridia</taxon>
        <taxon>Lachnospirales</taxon>
        <taxon>Lachnospiraceae</taxon>
        <taxon>Mediterraneibacter</taxon>
    </lineage>
</organism>
<dbReference type="Pfam" id="PF19700">
    <property type="entry name" value="DUF6198"/>
    <property type="match status" value="1"/>
</dbReference>
<feature type="transmembrane region" description="Helical" evidence="1">
    <location>
        <begin position="52"/>
        <end position="73"/>
    </location>
</feature>
<feature type="transmembrane region" description="Helical" evidence="1">
    <location>
        <begin position="112"/>
        <end position="132"/>
    </location>
</feature>
<accession>A0A9D1VY63</accession>
<evidence type="ECO:0000256" key="1">
    <source>
        <dbReference type="SAM" id="Phobius"/>
    </source>
</evidence>
<dbReference type="PANTHER" id="PTHR40078">
    <property type="entry name" value="INTEGRAL MEMBRANE PROTEIN-RELATED"/>
    <property type="match status" value="1"/>
</dbReference>
<reference evidence="2" key="2">
    <citation type="submission" date="2021-04" db="EMBL/GenBank/DDBJ databases">
        <authorList>
            <person name="Gilroy R."/>
        </authorList>
    </citation>
    <scope>NUCLEOTIDE SEQUENCE</scope>
    <source>
        <strain evidence="2">ChiSjej5B23-15282</strain>
    </source>
</reference>
<proteinExistence type="predicted"/>
<feature type="transmembrane region" description="Helical" evidence="1">
    <location>
        <begin position="159"/>
        <end position="178"/>
    </location>
</feature>
<dbReference type="PANTHER" id="PTHR40078:SF1">
    <property type="entry name" value="INTEGRAL MEMBRANE PROTEIN"/>
    <property type="match status" value="1"/>
</dbReference>
<protein>
    <recommendedName>
        <fullName evidence="4">Membrane protein YczE</fullName>
    </recommendedName>
</protein>
<evidence type="ECO:0000313" key="3">
    <source>
        <dbReference type="Proteomes" id="UP000824243"/>
    </source>
</evidence>
<dbReference type="AlphaFoldDB" id="A0A9D1VY63"/>
<dbReference type="Proteomes" id="UP000824243">
    <property type="component" value="Unassembled WGS sequence"/>
</dbReference>
<comment type="caution">
    <text evidence="2">The sequence shown here is derived from an EMBL/GenBank/DDBJ whole genome shotgun (WGS) entry which is preliminary data.</text>
</comment>
<name>A0A9D1VY63_9FIRM</name>
<keyword evidence="1" id="KW-0472">Membrane</keyword>
<keyword evidence="1" id="KW-1133">Transmembrane helix</keyword>
<keyword evidence="1" id="KW-0812">Transmembrane</keyword>
<evidence type="ECO:0008006" key="4">
    <source>
        <dbReference type="Google" id="ProtNLM"/>
    </source>
</evidence>
<feature type="transmembrane region" description="Helical" evidence="1">
    <location>
        <begin position="80"/>
        <end position="100"/>
    </location>
</feature>
<dbReference type="InterPro" id="IPR038750">
    <property type="entry name" value="YczE/YyaS-like"/>
</dbReference>
<feature type="transmembrane region" description="Helical" evidence="1">
    <location>
        <begin position="12"/>
        <end position="32"/>
    </location>
</feature>
<feature type="transmembrane region" description="Helical" evidence="1">
    <location>
        <begin position="184"/>
        <end position="205"/>
    </location>
</feature>
<gene>
    <name evidence="2" type="ORF">H9981_08985</name>
</gene>
<dbReference type="EMBL" id="DXFA01000153">
    <property type="protein sequence ID" value="HIX49124.1"/>
    <property type="molecule type" value="Genomic_DNA"/>
</dbReference>
<sequence>MNEKRGFLVKRTVMMLLGILFISVCVGCYRLSGFGVDAFTCMNLGISGFIEMTFGTWQLIMNIFILIIVFFTVRKCIGAGTIVNMICVGYGADFICWAVRDVLQINMTLPLRIGALLLGCVFAGLGVAFYMVAEMGIAPYDSVALIIEKLTRKKIQFQYARVLSDVTCVVIGVVFCLAGKDALFMIVGIGTVINAFFNGPLIQFFRTHVSEPLLNGRMK</sequence>